<name>A0A1N6L4E7_9BURK</name>
<evidence type="ECO:0000313" key="3">
    <source>
        <dbReference type="Proteomes" id="UP000185151"/>
    </source>
</evidence>
<evidence type="ECO:0000256" key="1">
    <source>
        <dbReference type="SAM" id="Phobius"/>
    </source>
</evidence>
<feature type="transmembrane region" description="Helical" evidence="1">
    <location>
        <begin position="197"/>
        <end position="215"/>
    </location>
</feature>
<keyword evidence="1" id="KW-0472">Membrane</keyword>
<feature type="transmembrane region" description="Helical" evidence="1">
    <location>
        <begin position="37"/>
        <end position="59"/>
    </location>
</feature>
<keyword evidence="1" id="KW-0812">Transmembrane</keyword>
<dbReference type="InterPro" id="IPR025333">
    <property type="entry name" value="DUF4239"/>
</dbReference>
<dbReference type="Pfam" id="PF14023">
    <property type="entry name" value="Bestrophin-like"/>
    <property type="match status" value="1"/>
</dbReference>
<proteinExistence type="predicted"/>
<reference evidence="2 3" key="1">
    <citation type="submission" date="2016-11" db="EMBL/GenBank/DDBJ databases">
        <authorList>
            <person name="Jaros S."/>
            <person name="Januszkiewicz K."/>
            <person name="Wedrychowicz H."/>
        </authorList>
    </citation>
    <scope>NUCLEOTIDE SEQUENCE [LARGE SCALE GENOMIC DNA]</scope>
    <source>
        <strain evidence="2 3">GAS95</strain>
    </source>
</reference>
<evidence type="ECO:0000313" key="2">
    <source>
        <dbReference type="EMBL" id="SIO63641.1"/>
    </source>
</evidence>
<sequence length="267" mass="29559">MYEIGSALLVFVLLLIGTGTGVVVRPLLPEEHKAHETVQLIQLVIGMLVTFAALVLGLMTASAKTAFDTVGNDFRTYSADLIQLNATLREYGADANEVRQLLRAYTAAAIASTWPTEAHPPGDYYPKDIPVENNTDKLEDTRLGDMLNLAGQKLRQMSAPDTFHQRLLDRSIEQFETIMQARWKLIEEAHSTISQPFFKTLTFWLFVIFLSFGLIAPRNALALVTITLGALSIASAVYVIVDLDTPFTGPIVISSQPMRDALEHLNR</sequence>
<dbReference type="OrthoDB" id="4711656at2"/>
<evidence type="ECO:0008006" key="4">
    <source>
        <dbReference type="Google" id="ProtNLM"/>
    </source>
</evidence>
<feature type="transmembrane region" description="Helical" evidence="1">
    <location>
        <begin position="221"/>
        <end position="241"/>
    </location>
</feature>
<protein>
    <recommendedName>
        <fullName evidence="4">DUF4239 domain-containing protein</fullName>
    </recommendedName>
</protein>
<accession>A0A1N6L4E7</accession>
<dbReference type="Proteomes" id="UP000185151">
    <property type="component" value="Unassembled WGS sequence"/>
</dbReference>
<gene>
    <name evidence="2" type="ORF">SAMN05444165_5922</name>
</gene>
<dbReference type="EMBL" id="FSRU01000002">
    <property type="protein sequence ID" value="SIO63641.1"/>
    <property type="molecule type" value="Genomic_DNA"/>
</dbReference>
<keyword evidence="1" id="KW-1133">Transmembrane helix</keyword>
<dbReference type="AlphaFoldDB" id="A0A1N6L4E7"/>
<organism evidence="2 3">
    <name type="scientific">Paraburkholderia phenazinium</name>
    <dbReference type="NCBI Taxonomy" id="60549"/>
    <lineage>
        <taxon>Bacteria</taxon>
        <taxon>Pseudomonadati</taxon>
        <taxon>Pseudomonadota</taxon>
        <taxon>Betaproteobacteria</taxon>
        <taxon>Burkholderiales</taxon>
        <taxon>Burkholderiaceae</taxon>
        <taxon>Paraburkholderia</taxon>
    </lineage>
</organism>
<keyword evidence="3" id="KW-1185">Reference proteome</keyword>
<dbReference type="RefSeq" id="WP_074300827.1">
    <property type="nucleotide sequence ID" value="NZ_FSRU01000002.1"/>
</dbReference>